<accession>A0A1M5R3D6</accession>
<dbReference type="Proteomes" id="UP000190675">
    <property type="component" value="Chromosome I"/>
</dbReference>
<evidence type="ECO:0000313" key="2">
    <source>
        <dbReference type="Proteomes" id="UP000190675"/>
    </source>
</evidence>
<name>A0A1M5R3D6_9BRAD</name>
<dbReference type="AlphaFoldDB" id="A0A1M5R3D6"/>
<dbReference type="RefSeq" id="WP_079569280.1">
    <property type="nucleotide sequence ID" value="NZ_LT670818.1"/>
</dbReference>
<organism evidence="1 2">
    <name type="scientific">Bradyrhizobium erythrophlei</name>
    <dbReference type="NCBI Taxonomy" id="1437360"/>
    <lineage>
        <taxon>Bacteria</taxon>
        <taxon>Pseudomonadati</taxon>
        <taxon>Pseudomonadota</taxon>
        <taxon>Alphaproteobacteria</taxon>
        <taxon>Hyphomicrobiales</taxon>
        <taxon>Nitrobacteraceae</taxon>
        <taxon>Bradyrhizobium</taxon>
    </lineage>
</organism>
<sequence>MRSAAQASDPAQQTRPENALDLTVGGVLASLEQAARGDHTAWALSNAMESVEAHYRDAKTGPISTAQCDELLSAVIRAQLGAIKHLPESYRREQIDAGMQALAGQVMLWAETRERSKQRTWHALADLGAYARMFRNDLHNISLVEEVERRAWQRRDAEIQKLMRPDGRSEAAGA</sequence>
<gene>
    <name evidence="1" type="ORF">SAMN05444169_6324</name>
</gene>
<proteinExistence type="predicted"/>
<evidence type="ECO:0000313" key="1">
    <source>
        <dbReference type="EMBL" id="SHH20894.1"/>
    </source>
</evidence>
<dbReference type="EMBL" id="LT670818">
    <property type="protein sequence ID" value="SHH20894.1"/>
    <property type="molecule type" value="Genomic_DNA"/>
</dbReference>
<protein>
    <submittedName>
        <fullName evidence="1">Uncharacterized protein</fullName>
    </submittedName>
</protein>
<reference evidence="1 2" key="1">
    <citation type="submission" date="2016-11" db="EMBL/GenBank/DDBJ databases">
        <authorList>
            <person name="Jaros S."/>
            <person name="Januszkiewicz K."/>
            <person name="Wedrychowicz H."/>
        </authorList>
    </citation>
    <scope>NUCLEOTIDE SEQUENCE [LARGE SCALE GENOMIC DNA]</scope>
    <source>
        <strain evidence="1 2">GAS242</strain>
    </source>
</reference>